<reference evidence="1" key="1">
    <citation type="submission" date="2018-02" db="EMBL/GenBank/DDBJ databases">
        <authorList>
            <person name="Kim S.-K."/>
            <person name="Jung H.-I."/>
            <person name="Lee S.-W."/>
        </authorList>
    </citation>
    <scope>NUCLEOTIDE SEQUENCE</scope>
    <source>
        <strain evidence="1">SK3146</strain>
    </source>
</reference>
<dbReference type="EMBL" id="CP027059">
    <property type="protein sequence ID" value="UQZ85767.1"/>
    <property type="molecule type" value="Genomic_DNA"/>
</dbReference>
<keyword evidence="2" id="KW-1185">Reference proteome</keyword>
<sequence>MIRHTFNAVVLELNKQMKSIGLDGRVSVG</sequence>
<protein>
    <recommendedName>
        <fullName evidence="3">Transposase</fullName>
    </recommendedName>
</protein>
<evidence type="ECO:0008006" key="3">
    <source>
        <dbReference type="Google" id="ProtNLM"/>
    </source>
</evidence>
<reference evidence="1" key="2">
    <citation type="journal article" date="2021" name="J Anim Sci Technol">
        <title>Complete genome sequence of Paenibacillus konkukensis sp. nov. SK3146 as a potential probiotic strain.</title>
        <authorList>
            <person name="Jung H.I."/>
            <person name="Park S."/>
            <person name="Niu K.M."/>
            <person name="Lee S.W."/>
            <person name="Kothari D."/>
            <person name="Yi K.J."/>
            <person name="Kim S.K."/>
        </authorList>
    </citation>
    <scope>NUCLEOTIDE SEQUENCE</scope>
    <source>
        <strain evidence="1">SK3146</strain>
    </source>
</reference>
<name>A0ABY4RTJ8_9BACL</name>
<accession>A0ABY4RTJ8</accession>
<organism evidence="1 2">
    <name type="scientific">Paenibacillus konkukensis</name>
    <dbReference type="NCBI Taxonomy" id="2020716"/>
    <lineage>
        <taxon>Bacteria</taxon>
        <taxon>Bacillati</taxon>
        <taxon>Bacillota</taxon>
        <taxon>Bacilli</taxon>
        <taxon>Bacillales</taxon>
        <taxon>Paenibacillaceae</taxon>
        <taxon>Paenibacillus</taxon>
    </lineage>
</organism>
<evidence type="ECO:0000313" key="1">
    <source>
        <dbReference type="EMBL" id="UQZ85767.1"/>
    </source>
</evidence>
<dbReference type="Proteomes" id="UP001057134">
    <property type="component" value="Chromosome"/>
</dbReference>
<proteinExistence type="predicted"/>
<evidence type="ECO:0000313" key="2">
    <source>
        <dbReference type="Proteomes" id="UP001057134"/>
    </source>
</evidence>
<gene>
    <name evidence="1" type="ORF">SK3146_05056</name>
</gene>